<reference evidence="1 2" key="1">
    <citation type="journal article" date="2015" name="Genome Announc.">
        <title>Draft Genome Sequence of Filamentous Marine Cyanobacterium Lyngbya confervoides Strain BDU141951.</title>
        <authorList>
            <person name="Chandrababunaidu M.M."/>
            <person name="Sen D."/>
            <person name="Tripathy S."/>
        </authorList>
    </citation>
    <scope>NUCLEOTIDE SEQUENCE [LARGE SCALE GENOMIC DNA]</scope>
    <source>
        <strain evidence="1 2">BDU141951</strain>
    </source>
</reference>
<name>A0ABD4T3R4_9CYAN</name>
<dbReference type="RefSeq" id="WP_166281555.1">
    <property type="nucleotide sequence ID" value="NZ_JTHE03000045.1"/>
</dbReference>
<accession>A0ABD4T3R4</accession>
<gene>
    <name evidence="1" type="ORF">QQ91_0008560</name>
</gene>
<sequence>MAPSGTIWVNEQLDPSGLLYACIACHDQSQAQDCHQSFVNNLTDSQRAAGWTVRMRTVESWDEVPVSALKLSF</sequence>
<dbReference type="Proteomes" id="UP000031561">
    <property type="component" value="Unassembled WGS sequence"/>
</dbReference>
<proteinExistence type="predicted"/>
<organism evidence="1 2">
    <name type="scientific">Lyngbya confervoides BDU141951</name>
    <dbReference type="NCBI Taxonomy" id="1574623"/>
    <lineage>
        <taxon>Bacteria</taxon>
        <taxon>Bacillati</taxon>
        <taxon>Cyanobacteriota</taxon>
        <taxon>Cyanophyceae</taxon>
        <taxon>Oscillatoriophycideae</taxon>
        <taxon>Oscillatoriales</taxon>
        <taxon>Microcoleaceae</taxon>
        <taxon>Lyngbya</taxon>
    </lineage>
</organism>
<evidence type="ECO:0000313" key="1">
    <source>
        <dbReference type="EMBL" id="MCM1982872.1"/>
    </source>
</evidence>
<dbReference type="AlphaFoldDB" id="A0ABD4T3R4"/>
<evidence type="ECO:0000313" key="2">
    <source>
        <dbReference type="Proteomes" id="UP000031561"/>
    </source>
</evidence>
<comment type="caution">
    <text evidence="1">The sequence shown here is derived from an EMBL/GenBank/DDBJ whole genome shotgun (WGS) entry which is preliminary data.</text>
</comment>
<dbReference type="EMBL" id="JTHE03000045">
    <property type="protein sequence ID" value="MCM1982872.1"/>
    <property type="molecule type" value="Genomic_DNA"/>
</dbReference>
<protein>
    <submittedName>
        <fullName evidence="1">Glycogen debranching protein</fullName>
    </submittedName>
</protein>
<keyword evidence="2" id="KW-1185">Reference proteome</keyword>